<evidence type="ECO:0000259" key="3">
    <source>
        <dbReference type="Pfam" id="PF07728"/>
    </source>
</evidence>
<keyword evidence="5" id="KW-1185">Reference proteome</keyword>
<protein>
    <recommendedName>
        <fullName evidence="3">ATPase dynein-related AAA domain-containing protein</fullName>
    </recommendedName>
</protein>
<dbReference type="STRING" id="988480.A0A075B5E1"/>
<dbReference type="GO" id="GO:0005634">
    <property type="term" value="C:nucleus"/>
    <property type="evidence" value="ECO:0007669"/>
    <property type="project" value="TreeGrafter"/>
</dbReference>
<organism evidence="4 5">
    <name type="scientific">Rozella allomycis (strain CSF55)</name>
    <dbReference type="NCBI Taxonomy" id="988480"/>
    <lineage>
        <taxon>Eukaryota</taxon>
        <taxon>Fungi</taxon>
        <taxon>Fungi incertae sedis</taxon>
        <taxon>Cryptomycota</taxon>
        <taxon>Cryptomycota incertae sedis</taxon>
        <taxon>Rozella</taxon>
    </lineage>
</organism>
<dbReference type="GO" id="GO:0000027">
    <property type="term" value="P:ribosomal large subunit assembly"/>
    <property type="evidence" value="ECO:0007669"/>
    <property type="project" value="TreeGrafter"/>
</dbReference>
<evidence type="ECO:0000313" key="4">
    <source>
        <dbReference type="EMBL" id="EPZ37031.1"/>
    </source>
</evidence>
<dbReference type="Proteomes" id="UP000030755">
    <property type="component" value="Unassembled WGS sequence"/>
</dbReference>
<dbReference type="GO" id="GO:0030687">
    <property type="term" value="C:preribosome, large subunit precursor"/>
    <property type="evidence" value="ECO:0007669"/>
    <property type="project" value="TreeGrafter"/>
</dbReference>
<evidence type="ECO:0000256" key="1">
    <source>
        <dbReference type="ARBA" id="ARBA00022741"/>
    </source>
</evidence>
<gene>
    <name evidence="4" type="ORF">O9G_006368</name>
</gene>
<dbReference type="GO" id="GO:0000055">
    <property type="term" value="P:ribosomal large subunit export from nucleus"/>
    <property type="evidence" value="ECO:0007669"/>
    <property type="project" value="TreeGrafter"/>
</dbReference>
<keyword evidence="2" id="KW-0067">ATP-binding</keyword>
<dbReference type="PANTHER" id="PTHR48103">
    <property type="entry name" value="MIDASIN-RELATED"/>
    <property type="match status" value="1"/>
</dbReference>
<evidence type="ECO:0000313" key="5">
    <source>
        <dbReference type="Proteomes" id="UP000030755"/>
    </source>
</evidence>
<evidence type="ECO:0000256" key="2">
    <source>
        <dbReference type="ARBA" id="ARBA00022840"/>
    </source>
</evidence>
<keyword evidence="1" id="KW-0547">Nucleotide-binding</keyword>
<dbReference type="GO" id="GO:0016887">
    <property type="term" value="F:ATP hydrolysis activity"/>
    <property type="evidence" value="ECO:0007669"/>
    <property type="project" value="InterPro"/>
</dbReference>
<dbReference type="Pfam" id="PF07728">
    <property type="entry name" value="AAA_5"/>
    <property type="match status" value="1"/>
</dbReference>
<dbReference type="GO" id="GO:0005524">
    <property type="term" value="F:ATP binding"/>
    <property type="evidence" value="ECO:0007669"/>
    <property type="project" value="UniProtKB-KW"/>
</dbReference>
<sequence length="148" mass="16557">MEKGYWVVLENANLCNASVLDRLNSLFDNDRYVAVHEAGVLNGELRIVRPHENFRLFMTMDPQYGEISRAMRNRGVEIVLLDQIHDMSLIDKTRLLKKSGVYSLKEAGSLASVGQGSMHQLDDLILINEICCSGDVDIEVSSESPVGF</sequence>
<feature type="non-terminal residue" evidence="4">
    <location>
        <position position="148"/>
    </location>
</feature>
<reference evidence="4 5" key="1">
    <citation type="journal article" date="2013" name="Curr. Biol.">
        <title>Shared signatures of parasitism and phylogenomics unite Cryptomycota and microsporidia.</title>
        <authorList>
            <person name="James T.Y."/>
            <person name="Pelin A."/>
            <person name="Bonen L."/>
            <person name="Ahrendt S."/>
            <person name="Sain D."/>
            <person name="Corradi N."/>
            <person name="Stajich J.E."/>
        </authorList>
    </citation>
    <scope>NUCLEOTIDE SEQUENCE [LARGE SCALE GENOMIC DNA]</scope>
    <source>
        <strain evidence="4 5">CSF55</strain>
    </source>
</reference>
<accession>A0A075B5E1</accession>
<feature type="domain" description="ATPase dynein-related AAA" evidence="3">
    <location>
        <begin position="1"/>
        <end position="73"/>
    </location>
</feature>
<dbReference type="InterPro" id="IPR011704">
    <property type="entry name" value="ATPase_dyneun-rel_AAA"/>
</dbReference>
<name>A0A075B5E1_ROZAC</name>
<dbReference type="SUPFAM" id="SSF52540">
    <property type="entry name" value="P-loop containing nucleoside triphosphate hydrolases"/>
    <property type="match status" value="1"/>
</dbReference>
<proteinExistence type="predicted"/>
<dbReference type="EMBL" id="KE560367">
    <property type="protein sequence ID" value="EPZ37031.1"/>
    <property type="molecule type" value="Genomic_DNA"/>
</dbReference>
<dbReference type="AlphaFoldDB" id="A0A075B5E1"/>
<dbReference type="Gene3D" id="3.40.50.300">
    <property type="entry name" value="P-loop containing nucleotide triphosphate hydrolases"/>
    <property type="match status" value="1"/>
</dbReference>
<dbReference type="InterPro" id="IPR027417">
    <property type="entry name" value="P-loop_NTPase"/>
</dbReference>
<dbReference type="PANTHER" id="PTHR48103:SF2">
    <property type="entry name" value="MIDASIN"/>
    <property type="match status" value="1"/>
</dbReference>
<dbReference type="HOGENOM" id="CLU_1763277_0_0_1"/>
<dbReference type="OrthoDB" id="5186at2759"/>